<dbReference type="EMBL" id="GL890966">
    <property type="protein sequence ID" value="EGJ29811.1"/>
    <property type="molecule type" value="Genomic_DNA"/>
</dbReference>
<dbReference type="PROSITE" id="PS51257">
    <property type="entry name" value="PROKAR_LIPOPROTEIN"/>
    <property type="match status" value="1"/>
</dbReference>
<name>F4Y079_9CYAN</name>
<evidence type="ECO:0000313" key="2">
    <source>
        <dbReference type="Proteomes" id="UP000003959"/>
    </source>
</evidence>
<keyword evidence="2" id="KW-1185">Reference proteome</keyword>
<proteinExistence type="predicted"/>
<dbReference type="Proteomes" id="UP000003959">
    <property type="component" value="Unassembled WGS sequence"/>
</dbReference>
<accession>F4Y079</accession>
<organism evidence="1 2">
    <name type="scientific">Moorena producens 3L</name>
    <dbReference type="NCBI Taxonomy" id="489825"/>
    <lineage>
        <taxon>Bacteria</taxon>
        <taxon>Bacillati</taxon>
        <taxon>Cyanobacteriota</taxon>
        <taxon>Cyanophyceae</taxon>
        <taxon>Coleofasciculales</taxon>
        <taxon>Coleofasciculaceae</taxon>
        <taxon>Moorena</taxon>
    </lineage>
</organism>
<gene>
    <name evidence="1" type="ORF">LYNGBM3L_59960</name>
</gene>
<evidence type="ECO:0000313" key="1">
    <source>
        <dbReference type="EMBL" id="EGJ29811.1"/>
    </source>
</evidence>
<dbReference type="AlphaFoldDB" id="F4Y079"/>
<sequence length="51" mass="5876">MEIGIVRRKTSVHPLLLAQGCSTGFWDKIKREFSGKYLDRNKQDLPQPPGY</sequence>
<reference evidence="2" key="1">
    <citation type="journal article" date="2011" name="Proc. Natl. Acad. Sci. U.S.A.">
        <title>Genomic insights into the physiology and ecology of the marine filamentous cyanobacterium Lyngbya majuscula.</title>
        <authorList>
            <person name="Jones A.C."/>
            <person name="Monroe E.A."/>
            <person name="Podell S."/>
            <person name="Hess W.R."/>
            <person name="Klages S."/>
            <person name="Esquenazi E."/>
            <person name="Niessen S."/>
            <person name="Hoover H."/>
            <person name="Rothmann M."/>
            <person name="Lasken R.S."/>
            <person name="Yates J.R.III."/>
            <person name="Reinhardt R."/>
            <person name="Kube M."/>
            <person name="Burkart M.D."/>
            <person name="Allen E.E."/>
            <person name="Dorrestein P.C."/>
            <person name="Gerwick W.H."/>
            <person name="Gerwick L."/>
        </authorList>
    </citation>
    <scope>NUCLEOTIDE SEQUENCE [LARGE SCALE GENOMIC DNA]</scope>
    <source>
        <strain evidence="2">3L</strain>
    </source>
</reference>
<protein>
    <submittedName>
        <fullName evidence="1">Uncharacterized protein</fullName>
    </submittedName>
</protein>
<dbReference type="HOGENOM" id="CLU_3101004_0_0_3"/>